<evidence type="ECO:0000259" key="7">
    <source>
        <dbReference type="Pfam" id="PF04280"/>
    </source>
</evidence>
<reference evidence="8 9" key="1">
    <citation type="submission" date="2024-04" db="EMBL/GenBank/DDBJ databases">
        <title>Tritrichomonas musculus Genome.</title>
        <authorList>
            <person name="Alves-Ferreira E."/>
            <person name="Grigg M."/>
            <person name="Lorenzi H."/>
            <person name="Galac M."/>
        </authorList>
    </citation>
    <scope>NUCLEOTIDE SEQUENCE [LARGE SCALE GENOMIC DNA]</scope>
    <source>
        <strain evidence="8 9">EAF2021</strain>
    </source>
</reference>
<gene>
    <name evidence="8" type="ORF">M9Y10_021836</name>
</gene>
<evidence type="ECO:0000256" key="4">
    <source>
        <dbReference type="ARBA" id="ARBA00022946"/>
    </source>
</evidence>
<dbReference type="InterPro" id="IPR039544">
    <property type="entry name" value="Tim44-like"/>
</dbReference>
<sequence>MALTYHIYHNFGVRKLSMFEALHSNLPQDFANDAGVQKWMIEIKNDPFIKLTSTIFKHSNRAIRKTLYGVDRIANYSLLPFTYPISKVLPKPKLELEKCPFRPEKSISISGHGDLIIRHNNFFEQLQLQCKNIGASLETSKLFPVRIGYKFARFVLLLPFHFNLKNFSKEHYVLTNIDRYFPTFNGPDFCTWMEDSFLPVLLTYYISGKTAQMKEIADYGIVQERQVQVASEIANGNFIKSRLLSVSNVSIIDYEFKNNLPALSIKCSIDYIEYIVDKNGKAVVGFPDNIKRSDVLVQMIINTEESLPKWKAYEIRYASVSSRI</sequence>
<dbReference type="Proteomes" id="UP001470230">
    <property type="component" value="Unassembled WGS sequence"/>
</dbReference>
<feature type="domain" description="Tim44-like" evidence="7">
    <location>
        <begin position="173"/>
        <end position="311"/>
    </location>
</feature>
<keyword evidence="4" id="KW-0809">Transit peptide</keyword>
<dbReference type="InterPro" id="IPR032710">
    <property type="entry name" value="NTF2-like_dom_sf"/>
</dbReference>
<protein>
    <recommendedName>
        <fullName evidence="7">Tim44-like domain-containing protein</fullName>
    </recommendedName>
</protein>
<comment type="caution">
    <text evidence="8">The sequence shown here is derived from an EMBL/GenBank/DDBJ whole genome shotgun (WGS) entry which is preliminary data.</text>
</comment>
<dbReference type="SUPFAM" id="SSF54427">
    <property type="entry name" value="NTF2-like"/>
    <property type="match status" value="1"/>
</dbReference>
<keyword evidence="5" id="KW-0496">Mitochondrion</keyword>
<keyword evidence="6" id="KW-0472">Membrane</keyword>
<keyword evidence="9" id="KW-1185">Reference proteome</keyword>
<dbReference type="Gene3D" id="3.10.450.240">
    <property type="match status" value="1"/>
</dbReference>
<evidence type="ECO:0000313" key="8">
    <source>
        <dbReference type="EMBL" id="KAK8893416.1"/>
    </source>
</evidence>
<evidence type="ECO:0000256" key="1">
    <source>
        <dbReference type="ARBA" id="ARBA00004273"/>
    </source>
</evidence>
<evidence type="ECO:0000313" key="9">
    <source>
        <dbReference type="Proteomes" id="UP001470230"/>
    </source>
</evidence>
<dbReference type="PANTHER" id="PTHR10721">
    <property type="entry name" value="MITOCHONDRIAL IMPORT INNER MEMBRANE TRANSLOCASE SUBUNIT TIM44"/>
    <property type="match status" value="1"/>
</dbReference>
<proteinExistence type="inferred from homology"/>
<evidence type="ECO:0000256" key="2">
    <source>
        <dbReference type="ARBA" id="ARBA00009597"/>
    </source>
</evidence>
<keyword evidence="3" id="KW-0999">Mitochondrion inner membrane</keyword>
<dbReference type="Pfam" id="PF04280">
    <property type="entry name" value="Tim44"/>
    <property type="match status" value="1"/>
</dbReference>
<dbReference type="PANTHER" id="PTHR10721:SF1">
    <property type="entry name" value="MITOCHONDRIAL IMPORT INNER MEMBRANE TRANSLOCASE SUBUNIT TIM44"/>
    <property type="match status" value="1"/>
</dbReference>
<comment type="similarity">
    <text evidence="2">Belongs to the Tim44 family.</text>
</comment>
<dbReference type="InterPro" id="IPR007379">
    <property type="entry name" value="Tim44-like_dom"/>
</dbReference>
<evidence type="ECO:0000256" key="5">
    <source>
        <dbReference type="ARBA" id="ARBA00023128"/>
    </source>
</evidence>
<evidence type="ECO:0000256" key="6">
    <source>
        <dbReference type="ARBA" id="ARBA00023136"/>
    </source>
</evidence>
<dbReference type="EMBL" id="JAPFFF010000003">
    <property type="protein sequence ID" value="KAK8893416.1"/>
    <property type="molecule type" value="Genomic_DNA"/>
</dbReference>
<organism evidence="8 9">
    <name type="scientific">Tritrichomonas musculus</name>
    <dbReference type="NCBI Taxonomy" id="1915356"/>
    <lineage>
        <taxon>Eukaryota</taxon>
        <taxon>Metamonada</taxon>
        <taxon>Parabasalia</taxon>
        <taxon>Tritrichomonadida</taxon>
        <taxon>Tritrichomonadidae</taxon>
        <taxon>Tritrichomonas</taxon>
    </lineage>
</organism>
<name>A0ABR2KRH7_9EUKA</name>
<accession>A0ABR2KRH7</accession>
<comment type="subcellular location">
    <subcellularLocation>
        <location evidence="1">Mitochondrion inner membrane</location>
    </subcellularLocation>
</comment>
<evidence type="ECO:0000256" key="3">
    <source>
        <dbReference type="ARBA" id="ARBA00022792"/>
    </source>
</evidence>